<sequence length="582" mass="66123">MPDLDLVEALQDNDVAMFGVLYFLTAYLFPRDYKKAVNHFLFVLIEDFNKMNSFPWGKLLFQITLGVLRDGLSRRTPRYRLRGMLVAFQAWIYETFPYLDGIVVTRISRVHPLIVNWMADEQPSAVKLKGPDCFSNPKIEICDLKPLESEIVMPYMNGVQYNKPIQLTSSTESRRRTKHRTERSIEDVDTSEKLGPSVLPLMDSNIGQAHYSDDDDDFVASPPRRQSHPPVENPWLLKVLQPLIILKRSHNLMGAQRDDFLSESMSIMISSAMNEIIRRSADKTSERGVGQKEAPGVGDQEHHGAGGFEKAQEVENVVSNVDRKGKGKMDPSDDLLFSLEPTSFDLGIEFTPPNVLHSEETQKRADSIIFDVVTTTKTVENEGSPIVEPISELPVKWILRPSRVLQSAFVAGQERGKLFKHDDNVVVFEDYKDNVDEVNKSSFMGWFQRGKKFSEEDDAIKPAFLIGSFPVGHKTWFHELINSESSLRRAVLQGQPYMKVLPALMNTLGISKKDPDYHEPKAKKLKVIIDDTLPQQTNGQDCGIFLVLYALYFIRGGGCSILEKFDTSKFRMDIATLLYKHR</sequence>
<feature type="region of interest" description="Disordered" evidence="4">
    <location>
        <begin position="281"/>
        <end position="308"/>
    </location>
</feature>
<feature type="compositionally biased region" description="Basic and acidic residues" evidence="4">
    <location>
        <begin position="182"/>
        <end position="192"/>
    </location>
</feature>
<name>A0A8S0PSY1_OLEEU</name>
<feature type="domain" description="Ubiquitin-like protease family profile" evidence="5">
    <location>
        <begin position="495"/>
        <end position="581"/>
    </location>
</feature>
<feature type="compositionally biased region" description="Basic and acidic residues" evidence="4">
    <location>
        <begin position="281"/>
        <end position="290"/>
    </location>
</feature>
<reference evidence="6 7" key="1">
    <citation type="submission" date="2019-12" db="EMBL/GenBank/DDBJ databases">
        <authorList>
            <person name="Alioto T."/>
            <person name="Alioto T."/>
            <person name="Gomez Garrido J."/>
        </authorList>
    </citation>
    <scope>NUCLEOTIDE SEQUENCE [LARGE SCALE GENOMIC DNA]</scope>
</reference>
<evidence type="ECO:0000256" key="1">
    <source>
        <dbReference type="ARBA" id="ARBA00005234"/>
    </source>
</evidence>
<dbReference type="GO" id="GO:0006508">
    <property type="term" value="P:proteolysis"/>
    <property type="evidence" value="ECO:0007669"/>
    <property type="project" value="UniProtKB-KW"/>
</dbReference>
<dbReference type="Gene3D" id="3.40.395.10">
    <property type="entry name" value="Adenoviral Proteinase, Chain A"/>
    <property type="match status" value="1"/>
</dbReference>
<dbReference type="PANTHER" id="PTHR48449:SF1">
    <property type="entry name" value="DUF1985 DOMAIN-CONTAINING PROTEIN"/>
    <property type="match status" value="1"/>
</dbReference>
<accession>A0A8S0PSY1</accession>
<keyword evidence="7" id="KW-1185">Reference proteome</keyword>
<evidence type="ECO:0000256" key="2">
    <source>
        <dbReference type="ARBA" id="ARBA00022670"/>
    </source>
</evidence>
<protein>
    <submittedName>
        <fullName evidence="6">Sentrin-specific protease 1-like</fullName>
    </submittedName>
</protein>
<gene>
    <name evidence="6" type="ORF">OLEA9_A014508</name>
</gene>
<comment type="similarity">
    <text evidence="1">Belongs to the peptidase C48 family.</text>
</comment>
<dbReference type="SUPFAM" id="SSF54001">
    <property type="entry name" value="Cysteine proteinases"/>
    <property type="match status" value="1"/>
</dbReference>
<evidence type="ECO:0000313" key="7">
    <source>
        <dbReference type="Proteomes" id="UP000594638"/>
    </source>
</evidence>
<dbReference type="OrthoDB" id="693742at2759"/>
<dbReference type="Gramene" id="OE9A014508T1">
    <property type="protein sequence ID" value="OE9A014508C1"/>
    <property type="gene ID" value="OE9A014508"/>
</dbReference>
<proteinExistence type="inferred from homology"/>
<keyword evidence="2 6" id="KW-0645">Protease</keyword>
<dbReference type="EMBL" id="CACTIH010000148">
    <property type="protein sequence ID" value="CAA2955381.1"/>
    <property type="molecule type" value="Genomic_DNA"/>
</dbReference>
<dbReference type="InterPro" id="IPR003653">
    <property type="entry name" value="Peptidase_C48_C"/>
</dbReference>
<evidence type="ECO:0000313" key="6">
    <source>
        <dbReference type="EMBL" id="CAA2955381.1"/>
    </source>
</evidence>
<dbReference type="Proteomes" id="UP000594638">
    <property type="component" value="Unassembled WGS sequence"/>
</dbReference>
<comment type="caution">
    <text evidence="6">The sequence shown here is derived from an EMBL/GenBank/DDBJ whole genome shotgun (WGS) entry which is preliminary data.</text>
</comment>
<feature type="region of interest" description="Disordered" evidence="4">
    <location>
        <begin position="167"/>
        <end position="198"/>
    </location>
</feature>
<dbReference type="InterPro" id="IPR038765">
    <property type="entry name" value="Papain-like_cys_pep_sf"/>
</dbReference>
<dbReference type="AlphaFoldDB" id="A0A8S0PSY1"/>
<dbReference type="PANTHER" id="PTHR48449">
    <property type="entry name" value="DUF1985 DOMAIN-CONTAINING PROTEIN"/>
    <property type="match status" value="1"/>
</dbReference>
<organism evidence="6 7">
    <name type="scientific">Olea europaea subsp. europaea</name>
    <dbReference type="NCBI Taxonomy" id="158383"/>
    <lineage>
        <taxon>Eukaryota</taxon>
        <taxon>Viridiplantae</taxon>
        <taxon>Streptophyta</taxon>
        <taxon>Embryophyta</taxon>
        <taxon>Tracheophyta</taxon>
        <taxon>Spermatophyta</taxon>
        <taxon>Magnoliopsida</taxon>
        <taxon>eudicotyledons</taxon>
        <taxon>Gunneridae</taxon>
        <taxon>Pentapetalae</taxon>
        <taxon>asterids</taxon>
        <taxon>lamiids</taxon>
        <taxon>Lamiales</taxon>
        <taxon>Oleaceae</taxon>
        <taxon>Oleeae</taxon>
        <taxon>Olea</taxon>
    </lineage>
</organism>
<evidence type="ECO:0000256" key="3">
    <source>
        <dbReference type="ARBA" id="ARBA00022801"/>
    </source>
</evidence>
<keyword evidence="3" id="KW-0378">Hydrolase</keyword>
<evidence type="ECO:0000256" key="4">
    <source>
        <dbReference type="SAM" id="MobiDB-lite"/>
    </source>
</evidence>
<dbReference type="GO" id="GO:0008234">
    <property type="term" value="F:cysteine-type peptidase activity"/>
    <property type="evidence" value="ECO:0007669"/>
    <property type="project" value="InterPro"/>
</dbReference>
<evidence type="ECO:0000259" key="5">
    <source>
        <dbReference type="Pfam" id="PF02902"/>
    </source>
</evidence>
<dbReference type="Pfam" id="PF02902">
    <property type="entry name" value="Peptidase_C48"/>
    <property type="match status" value="1"/>
</dbReference>